<evidence type="ECO:0000259" key="4">
    <source>
        <dbReference type="PROSITE" id="PS50186"/>
    </source>
</evidence>
<dbReference type="SUPFAM" id="SSF46785">
    <property type="entry name" value="Winged helix' DNA-binding domain"/>
    <property type="match status" value="2"/>
</dbReference>
<dbReference type="PROSITE" id="PS50132">
    <property type="entry name" value="RGS"/>
    <property type="match status" value="1"/>
</dbReference>
<dbReference type="InterPro" id="IPR036305">
    <property type="entry name" value="RGS_sf"/>
</dbReference>
<dbReference type="SMART" id="SM00315">
    <property type="entry name" value="RGS"/>
    <property type="match status" value="1"/>
</dbReference>
<dbReference type="RefSeq" id="XP_066076295.1">
    <property type="nucleotide sequence ID" value="XM_066220198.1"/>
</dbReference>
<dbReference type="GeneID" id="91095126"/>
<dbReference type="EMBL" id="CP144102">
    <property type="protein sequence ID" value="WWC89532.1"/>
    <property type="molecule type" value="Genomic_DNA"/>
</dbReference>
<organism evidence="5 6">
    <name type="scientific">Kwoniella dendrophila CBS 6074</name>
    <dbReference type="NCBI Taxonomy" id="1295534"/>
    <lineage>
        <taxon>Eukaryota</taxon>
        <taxon>Fungi</taxon>
        <taxon>Dikarya</taxon>
        <taxon>Basidiomycota</taxon>
        <taxon>Agaricomycotina</taxon>
        <taxon>Tremellomycetes</taxon>
        <taxon>Tremellales</taxon>
        <taxon>Cryptococcaceae</taxon>
        <taxon>Kwoniella</taxon>
    </lineage>
</organism>
<dbReference type="InterPro" id="IPR036388">
    <property type="entry name" value="WH-like_DNA-bd_sf"/>
</dbReference>
<dbReference type="PANTHER" id="PTHR10845:SF192">
    <property type="entry name" value="DOUBLE HIT, ISOFORM B"/>
    <property type="match status" value="1"/>
</dbReference>
<dbReference type="Gene3D" id="1.10.167.10">
    <property type="entry name" value="Regulator of G-protein Signalling 4, domain 2"/>
    <property type="match status" value="1"/>
</dbReference>
<dbReference type="Pfam" id="PF00615">
    <property type="entry name" value="RGS"/>
    <property type="match status" value="1"/>
</dbReference>
<dbReference type="SUPFAM" id="SSF48097">
    <property type="entry name" value="Regulator of G-protein signaling, RGS"/>
    <property type="match status" value="1"/>
</dbReference>
<keyword evidence="1" id="KW-0734">Signal transduction inhibitor</keyword>
<name>A0AAX4JXU9_9TREE</name>
<dbReference type="AlphaFoldDB" id="A0AAX4JXU9"/>
<feature type="compositionally biased region" description="Low complexity" evidence="2">
    <location>
        <begin position="616"/>
        <end position="631"/>
    </location>
</feature>
<feature type="domain" description="RGS" evidence="3">
    <location>
        <begin position="425"/>
        <end position="602"/>
    </location>
</feature>
<evidence type="ECO:0000313" key="5">
    <source>
        <dbReference type="EMBL" id="WWC89532.1"/>
    </source>
</evidence>
<dbReference type="InterPro" id="IPR044926">
    <property type="entry name" value="RGS_subdomain_2"/>
</dbReference>
<dbReference type="GO" id="GO:0009968">
    <property type="term" value="P:negative regulation of signal transduction"/>
    <property type="evidence" value="ECO:0007669"/>
    <property type="project" value="UniProtKB-KW"/>
</dbReference>
<evidence type="ECO:0000313" key="6">
    <source>
        <dbReference type="Proteomes" id="UP001355207"/>
    </source>
</evidence>
<feature type="region of interest" description="Disordered" evidence="2">
    <location>
        <begin position="349"/>
        <end position="419"/>
    </location>
</feature>
<feature type="compositionally biased region" description="Polar residues" evidence="2">
    <location>
        <begin position="384"/>
        <end position="396"/>
    </location>
</feature>
<dbReference type="Pfam" id="PF25889">
    <property type="entry name" value="WHD_Fungal_DR"/>
    <property type="match status" value="1"/>
</dbReference>
<dbReference type="Proteomes" id="UP001355207">
    <property type="component" value="Chromosome 5"/>
</dbReference>
<keyword evidence="6" id="KW-1185">Reference proteome</keyword>
<proteinExistence type="predicted"/>
<dbReference type="GO" id="GO:0035556">
    <property type="term" value="P:intracellular signal transduction"/>
    <property type="evidence" value="ECO:0007669"/>
    <property type="project" value="InterPro"/>
</dbReference>
<dbReference type="PROSITE" id="PS50186">
    <property type="entry name" value="DEP"/>
    <property type="match status" value="1"/>
</dbReference>
<evidence type="ECO:0000259" key="3">
    <source>
        <dbReference type="PROSITE" id="PS50132"/>
    </source>
</evidence>
<evidence type="ECO:0000256" key="1">
    <source>
        <dbReference type="ARBA" id="ARBA00022700"/>
    </source>
</evidence>
<protein>
    <recommendedName>
        <fullName evidence="7">RGS domain-containing protein</fullName>
    </recommendedName>
</protein>
<dbReference type="SMART" id="SM00049">
    <property type="entry name" value="DEP"/>
    <property type="match status" value="2"/>
</dbReference>
<reference evidence="5 6" key="1">
    <citation type="submission" date="2024-01" db="EMBL/GenBank/DDBJ databases">
        <title>Comparative genomics of Cryptococcus and Kwoniella reveals pathogenesis evolution and contrasting modes of karyotype evolution via chromosome fusion or intercentromeric recombination.</title>
        <authorList>
            <person name="Coelho M.A."/>
            <person name="David-Palma M."/>
            <person name="Shea T."/>
            <person name="Bowers K."/>
            <person name="McGinley-Smith S."/>
            <person name="Mohammad A.W."/>
            <person name="Gnirke A."/>
            <person name="Yurkov A.M."/>
            <person name="Nowrousian M."/>
            <person name="Sun S."/>
            <person name="Cuomo C.A."/>
            <person name="Heitman J."/>
        </authorList>
    </citation>
    <scope>NUCLEOTIDE SEQUENCE [LARGE SCALE GENOMIC DNA]</scope>
    <source>
        <strain evidence="5 6">CBS 6074</strain>
    </source>
</reference>
<accession>A0AAX4JXU9</accession>
<dbReference type="InterPro" id="IPR036390">
    <property type="entry name" value="WH_DNA-bd_sf"/>
</dbReference>
<evidence type="ECO:0008006" key="7">
    <source>
        <dbReference type="Google" id="ProtNLM"/>
    </source>
</evidence>
<feature type="compositionally biased region" description="Polar residues" evidence="2">
    <location>
        <begin position="349"/>
        <end position="363"/>
    </location>
</feature>
<feature type="compositionally biased region" description="Low complexity" evidence="2">
    <location>
        <begin position="476"/>
        <end position="493"/>
    </location>
</feature>
<evidence type="ECO:0000256" key="2">
    <source>
        <dbReference type="SAM" id="MobiDB-lite"/>
    </source>
</evidence>
<feature type="domain" description="DEP" evidence="4">
    <location>
        <begin position="252"/>
        <end position="334"/>
    </location>
</feature>
<dbReference type="InterPro" id="IPR016137">
    <property type="entry name" value="RGS"/>
</dbReference>
<gene>
    <name evidence="5" type="ORF">L201_004456</name>
</gene>
<feature type="region of interest" description="Disordered" evidence="2">
    <location>
        <begin position="472"/>
        <end position="493"/>
    </location>
</feature>
<dbReference type="InterPro" id="IPR058855">
    <property type="entry name" value="RGS1/SST2-like_Fungal-DR"/>
</dbReference>
<dbReference type="Gene3D" id="1.10.10.10">
    <property type="entry name" value="Winged helix-like DNA-binding domain superfamily/Winged helix DNA-binding domain"/>
    <property type="match status" value="2"/>
</dbReference>
<feature type="compositionally biased region" description="Basic and acidic residues" evidence="2">
    <location>
        <begin position="397"/>
        <end position="406"/>
    </location>
</feature>
<feature type="region of interest" description="Disordered" evidence="2">
    <location>
        <begin position="612"/>
        <end position="631"/>
    </location>
</feature>
<dbReference type="InterPro" id="IPR000591">
    <property type="entry name" value="DEP_dom"/>
</dbReference>
<feature type="compositionally biased region" description="Low complexity" evidence="2">
    <location>
        <begin position="364"/>
        <end position="383"/>
    </location>
</feature>
<dbReference type="PANTHER" id="PTHR10845">
    <property type="entry name" value="REGULATOR OF G PROTEIN SIGNALING"/>
    <property type="match status" value="1"/>
</dbReference>
<sequence>MSNSSNSHLMKTTKRGRPFVKDTHDLFCTLVVSLEFETHRNFFKSYPSSFTTDDACSNLSSLKFSQSQRAADPKDPTRIITTTTTTTFSMSREMAKAICQHFMDSHLIENATDLDSLHFKDRGIYMLTAKGLHILERFVTKNGISADHLIKIFSTQPICMKLLHLERRSVDDEIIITRGVIEVLFRRFAGREPNISKMSDDEIQAHYNSRFYMKTPPLPQGERFERSDGMIVRRFASALGEKKNSAQDDYQFSAQMAVDWILDYTSATGTDEAAEILGQFVRYGFITLVSDKGKNKDNSFVVTVRQGGAGGGAGAALQEAEYRATERAIYKFTKEGITVAKWFDQSKGGSSLGNANASKPNLHSQESQTSLSSNSANKGRSSSENVSSNGQIQRRNSMSDRLRADFDISGVPGGDNHVKDSHTARLKQILEEPALRSLFREFLRANFCEENLSFWLDVQDFKRRFQTTSSAIATPGSTANTGKTGNGNSKTTGHAAMEKHQQDLIAMAFVIYNTYLAPASPCELNIDHTLRAELIGYMNQITADKDAGVKGRIEPGIGNTLHASQLQTMVKLYERIQVYIFRLMATDSVPKFCKTERFLNLMSTFFEWTEKGEPTNNSGADGNNSSNGLNGLENKAAGLSIDAKRAMALSVEDHQPSPTRAYLTISQAANEKQAALLKAQQQQGH</sequence>